<feature type="compositionally biased region" description="Acidic residues" evidence="1">
    <location>
        <begin position="99"/>
        <end position="109"/>
    </location>
</feature>
<dbReference type="EMBL" id="CP003053">
    <property type="protein sequence ID" value="AFM19471.1"/>
    <property type="molecule type" value="Genomic_DNA"/>
</dbReference>
<proteinExistence type="predicted"/>
<keyword evidence="3" id="KW-1185">Reference proteome</keyword>
<feature type="region of interest" description="Disordered" evidence="1">
    <location>
        <begin position="1"/>
        <end position="36"/>
    </location>
</feature>
<accession>I4BQB4</accession>
<protein>
    <recommendedName>
        <fullName evidence="4">Terminase small subunit</fullName>
    </recommendedName>
</protein>
<feature type="region of interest" description="Disordered" evidence="1">
    <location>
        <begin position="87"/>
        <end position="109"/>
    </location>
</feature>
<evidence type="ECO:0000313" key="3">
    <source>
        <dbReference type="Proteomes" id="UP000006057"/>
    </source>
</evidence>
<gene>
    <name evidence="2" type="ordered locus">Mycch_4773</name>
</gene>
<dbReference type="Proteomes" id="UP000006057">
    <property type="component" value="Chromosome"/>
</dbReference>
<sequence precursor="true">MAGKPPLRAVKDGETPPAPKKRAPRKAAPRTMAHAAKLSRKTLLETMRDKLAAAIDDPRAHPRDVAALMKSLEDVLVKLDNLDPKKAAAGMPKTAVAETPDEPWDQSAI</sequence>
<dbReference type="RefSeq" id="WP_014817938.1">
    <property type="nucleotide sequence ID" value="NC_018027.1"/>
</dbReference>
<organism evidence="2 3">
    <name type="scientific">Mycolicibacterium chubuense (strain NBB4)</name>
    <name type="common">Mycobacterium chubuense</name>
    <dbReference type="NCBI Taxonomy" id="710421"/>
    <lineage>
        <taxon>Bacteria</taxon>
        <taxon>Bacillati</taxon>
        <taxon>Actinomycetota</taxon>
        <taxon>Actinomycetes</taxon>
        <taxon>Mycobacteriales</taxon>
        <taxon>Mycobacteriaceae</taxon>
        <taxon>Mycolicibacterium</taxon>
    </lineage>
</organism>
<dbReference type="HOGENOM" id="CLU_2180913_0_0_11"/>
<reference evidence="2 3" key="1">
    <citation type="submission" date="2012-06" db="EMBL/GenBank/DDBJ databases">
        <title>Complete sequence of chromosome of Mycobacterium chubuense NBB4.</title>
        <authorList>
            <consortium name="US DOE Joint Genome Institute"/>
            <person name="Lucas S."/>
            <person name="Han J."/>
            <person name="Lapidus A."/>
            <person name="Cheng J.-F."/>
            <person name="Goodwin L."/>
            <person name="Pitluck S."/>
            <person name="Peters L."/>
            <person name="Mikhailova N."/>
            <person name="Teshima H."/>
            <person name="Detter J.C."/>
            <person name="Han C."/>
            <person name="Tapia R."/>
            <person name="Land M."/>
            <person name="Hauser L."/>
            <person name="Kyrpides N."/>
            <person name="Ivanova N."/>
            <person name="Pagani I."/>
            <person name="Mattes T."/>
            <person name="Holmes A."/>
            <person name="Rutledge P."/>
            <person name="Paulsen I."/>
            <person name="Coleman N."/>
            <person name="Woyke T."/>
        </authorList>
    </citation>
    <scope>NUCLEOTIDE SEQUENCE [LARGE SCALE GENOMIC DNA]</scope>
    <source>
        <strain evidence="2 3">NBB4</strain>
    </source>
</reference>
<evidence type="ECO:0008006" key="4">
    <source>
        <dbReference type="Google" id="ProtNLM"/>
    </source>
</evidence>
<dbReference type="KEGG" id="mcb:Mycch_4773"/>
<name>I4BQB4_MYCCN</name>
<dbReference type="PATRIC" id="fig|710421.3.peg.4758"/>
<feature type="compositionally biased region" description="Basic residues" evidence="1">
    <location>
        <begin position="19"/>
        <end position="28"/>
    </location>
</feature>
<evidence type="ECO:0000313" key="2">
    <source>
        <dbReference type="EMBL" id="AFM19471.1"/>
    </source>
</evidence>
<dbReference type="OrthoDB" id="4640587at2"/>
<dbReference type="AlphaFoldDB" id="I4BQB4"/>
<evidence type="ECO:0000256" key="1">
    <source>
        <dbReference type="SAM" id="MobiDB-lite"/>
    </source>
</evidence>